<dbReference type="PANTHER" id="PTHR43649:SF12">
    <property type="entry name" value="DIACETYLCHITOBIOSE BINDING PROTEIN DASA"/>
    <property type="match status" value="1"/>
</dbReference>
<proteinExistence type="predicted"/>
<reference evidence="2 3" key="1">
    <citation type="submission" date="2018-11" db="EMBL/GenBank/DDBJ databases">
        <title>Genome sequencing of Paenibacillus sp. KCOM 3021 (= ChDC PVNT-B20).</title>
        <authorList>
            <person name="Kook J.-K."/>
            <person name="Park S.-N."/>
            <person name="Lim Y.K."/>
        </authorList>
    </citation>
    <scope>NUCLEOTIDE SEQUENCE [LARGE SCALE GENOMIC DNA]</scope>
    <source>
        <strain evidence="2 3">KCOM 3021</strain>
    </source>
</reference>
<keyword evidence="3" id="KW-1185">Reference proteome</keyword>
<evidence type="ECO:0000313" key="3">
    <source>
        <dbReference type="Proteomes" id="UP000267017"/>
    </source>
</evidence>
<dbReference type="EMBL" id="RRCN01000001">
    <property type="protein sequence ID" value="RRJ61967.1"/>
    <property type="molecule type" value="Genomic_DNA"/>
</dbReference>
<dbReference type="PANTHER" id="PTHR43649">
    <property type="entry name" value="ARABINOSE-BINDING PROTEIN-RELATED"/>
    <property type="match status" value="1"/>
</dbReference>
<protein>
    <submittedName>
        <fullName evidence="2">ABC transporter substrate-binding protein</fullName>
    </submittedName>
</protein>
<evidence type="ECO:0000313" key="2">
    <source>
        <dbReference type="EMBL" id="RRJ61967.1"/>
    </source>
</evidence>
<dbReference type="PROSITE" id="PS51257">
    <property type="entry name" value="PROKAR_LIPOPROTEIN"/>
    <property type="match status" value="1"/>
</dbReference>
<gene>
    <name evidence="2" type="ORF">EHV15_02470</name>
</gene>
<comment type="caution">
    <text evidence="2">The sequence shown here is derived from an EMBL/GenBank/DDBJ whole genome shotgun (WGS) entry which is preliminary data.</text>
</comment>
<evidence type="ECO:0000256" key="1">
    <source>
        <dbReference type="SAM" id="SignalP"/>
    </source>
</evidence>
<dbReference type="Gene3D" id="3.40.190.10">
    <property type="entry name" value="Periplasmic binding protein-like II"/>
    <property type="match status" value="2"/>
</dbReference>
<dbReference type="OrthoDB" id="9795467at2"/>
<name>A0A3P3TV22_9BACL</name>
<dbReference type="RefSeq" id="WP_128629884.1">
    <property type="nucleotide sequence ID" value="NZ_RRCN01000001.1"/>
</dbReference>
<dbReference type="InterPro" id="IPR006059">
    <property type="entry name" value="SBP"/>
</dbReference>
<dbReference type="InterPro" id="IPR050490">
    <property type="entry name" value="Bact_solute-bd_prot1"/>
</dbReference>
<feature type="signal peptide" evidence="1">
    <location>
        <begin position="1"/>
        <end position="25"/>
    </location>
</feature>
<organism evidence="2 3">
    <name type="scientific">Paenibacillus oralis</name>
    <dbReference type="NCBI Taxonomy" id="2490856"/>
    <lineage>
        <taxon>Bacteria</taxon>
        <taxon>Bacillati</taxon>
        <taxon>Bacillota</taxon>
        <taxon>Bacilli</taxon>
        <taxon>Bacillales</taxon>
        <taxon>Paenibacillaceae</taxon>
        <taxon>Paenibacillus</taxon>
    </lineage>
</organism>
<dbReference type="Pfam" id="PF13416">
    <property type="entry name" value="SBP_bac_8"/>
    <property type="match status" value="1"/>
</dbReference>
<dbReference type="AlphaFoldDB" id="A0A3P3TV22"/>
<dbReference type="SUPFAM" id="SSF53850">
    <property type="entry name" value="Periplasmic binding protein-like II"/>
    <property type="match status" value="1"/>
</dbReference>
<sequence length="433" mass="47984">MTTLKKQWITCLFAVIMLLSACGEAGTGQPLSGEQDASEASNEVVEIEFLHMHAGDIIDKVVEEYHKSQNKVRVNPVFVQGNYEGIIEKIQTQAAAKQLPDVFTNGFVYTRFALDTLPVVPASSFVEKDKTDLSDFFPTMLNLGKGDDGKQYAMPFAVSTPILFYNADHFKEAGLDPENPPKTWQDVRDAAKKLTVNGRYGVYFDYNITGNWIYQAMTETAGGQMMSKDLKTVGFDSDAGRKALEYWVDLVNTDKSMPVLDTQQANQSFQSGNISMYVSTTAYLASFREQSQFDIRTATFPSLDGKRVVPAGGNNLVILAQDPKKQEAAWDFVKFATSPKATSMIAQGFGYMVTRKSALEDQQLMGHFLQENPAAKVTYEQIEDMVPWYNFPGSSGSKVYKIVQDNIQAALLQQKSVDQAVKDAATQSNALLN</sequence>
<feature type="chain" id="PRO_5038481199" evidence="1">
    <location>
        <begin position="26"/>
        <end position="433"/>
    </location>
</feature>
<dbReference type="CDD" id="cd14748">
    <property type="entry name" value="PBP2_UgpB"/>
    <property type="match status" value="1"/>
</dbReference>
<dbReference type="Proteomes" id="UP000267017">
    <property type="component" value="Unassembled WGS sequence"/>
</dbReference>
<keyword evidence="1" id="KW-0732">Signal</keyword>
<accession>A0A3P3TV22</accession>